<keyword evidence="9" id="KW-1185">Reference proteome</keyword>
<feature type="domain" description="EamA" evidence="7">
    <location>
        <begin position="157"/>
        <end position="292"/>
    </location>
</feature>
<dbReference type="SUPFAM" id="SSF103481">
    <property type="entry name" value="Multidrug resistance efflux transporter EmrE"/>
    <property type="match status" value="2"/>
</dbReference>
<gene>
    <name evidence="8" type="ORF">ADM99_10445</name>
</gene>
<evidence type="ECO:0000256" key="3">
    <source>
        <dbReference type="ARBA" id="ARBA00022692"/>
    </source>
</evidence>
<dbReference type="PANTHER" id="PTHR32322">
    <property type="entry name" value="INNER MEMBRANE TRANSPORTER"/>
    <property type="match status" value="1"/>
</dbReference>
<dbReference type="GO" id="GO:0016020">
    <property type="term" value="C:membrane"/>
    <property type="evidence" value="ECO:0007669"/>
    <property type="project" value="UniProtKB-SubCell"/>
</dbReference>
<dbReference type="EMBL" id="LGCK01000010">
    <property type="protein sequence ID" value="KPL71835.1"/>
    <property type="molecule type" value="Genomic_DNA"/>
</dbReference>
<dbReference type="Gene3D" id="1.10.3730.20">
    <property type="match status" value="1"/>
</dbReference>
<feature type="transmembrane region" description="Helical" evidence="6">
    <location>
        <begin position="250"/>
        <end position="269"/>
    </location>
</feature>
<evidence type="ECO:0000256" key="5">
    <source>
        <dbReference type="ARBA" id="ARBA00023136"/>
    </source>
</evidence>
<name>A0A0P6WP65_9CHLR</name>
<evidence type="ECO:0000259" key="7">
    <source>
        <dbReference type="Pfam" id="PF00892"/>
    </source>
</evidence>
<feature type="transmembrane region" description="Helical" evidence="6">
    <location>
        <begin position="155"/>
        <end position="175"/>
    </location>
</feature>
<protein>
    <recommendedName>
        <fullName evidence="7">EamA domain-containing protein</fullName>
    </recommendedName>
</protein>
<dbReference type="InterPro" id="IPR000620">
    <property type="entry name" value="EamA_dom"/>
</dbReference>
<comment type="similarity">
    <text evidence="2">Belongs to the EamA transporter family.</text>
</comment>
<reference evidence="8 9" key="1">
    <citation type="submission" date="2015-07" db="EMBL/GenBank/DDBJ databases">
        <title>Genome sequence of Leptolinea tardivitalis DSM 16556.</title>
        <authorList>
            <person name="Hemp J."/>
            <person name="Ward L.M."/>
            <person name="Pace L.A."/>
            <person name="Fischer W.W."/>
        </authorList>
    </citation>
    <scope>NUCLEOTIDE SEQUENCE [LARGE SCALE GENOMIC DNA]</scope>
    <source>
        <strain evidence="8 9">YMTK-2</strain>
    </source>
</reference>
<feature type="transmembrane region" description="Helical" evidence="6">
    <location>
        <begin position="187"/>
        <end position="205"/>
    </location>
</feature>
<organism evidence="8 9">
    <name type="scientific">Leptolinea tardivitalis</name>
    <dbReference type="NCBI Taxonomy" id="229920"/>
    <lineage>
        <taxon>Bacteria</taxon>
        <taxon>Bacillati</taxon>
        <taxon>Chloroflexota</taxon>
        <taxon>Anaerolineae</taxon>
        <taxon>Anaerolineales</taxon>
        <taxon>Anaerolineaceae</taxon>
        <taxon>Leptolinea</taxon>
    </lineage>
</organism>
<feature type="transmembrane region" description="Helical" evidence="6">
    <location>
        <begin position="39"/>
        <end position="58"/>
    </location>
</feature>
<evidence type="ECO:0000256" key="4">
    <source>
        <dbReference type="ARBA" id="ARBA00022989"/>
    </source>
</evidence>
<feature type="transmembrane region" description="Helical" evidence="6">
    <location>
        <begin position="105"/>
        <end position="123"/>
    </location>
</feature>
<dbReference type="RefSeq" id="WP_062420493.1">
    <property type="nucleotide sequence ID" value="NZ_BBYA01000002.1"/>
</dbReference>
<dbReference type="Pfam" id="PF00892">
    <property type="entry name" value="EamA"/>
    <property type="match status" value="2"/>
</dbReference>
<feature type="transmembrane region" description="Helical" evidence="6">
    <location>
        <begin position="74"/>
        <end position="99"/>
    </location>
</feature>
<feature type="transmembrane region" description="Helical" evidence="6">
    <location>
        <begin position="132"/>
        <end position="149"/>
    </location>
</feature>
<keyword evidence="3 6" id="KW-0812">Transmembrane</keyword>
<keyword evidence="4 6" id="KW-1133">Transmembrane helix</keyword>
<feature type="transmembrane region" description="Helical" evidence="6">
    <location>
        <begin position="12"/>
        <end position="33"/>
    </location>
</feature>
<comment type="subcellular location">
    <subcellularLocation>
        <location evidence="1">Membrane</location>
        <topology evidence="1">Multi-pass membrane protein</topology>
    </subcellularLocation>
</comment>
<keyword evidence="5 6" id="KW-0472">Membrane</keyword>
<dbReference type="InterPro" id="IPR037185">
    <property type="entry name" value="EmrE-like"/>
</dbReference>
<dbReference type="OrthoDB" id="34284at2"/>
<dbReference type="Proteomes" id="UP000050430">
    <property type="component" value="Unassembled WGS sequence"/>
</dbReference>
<comment type="caution">
    <text evidence="8">The sequence shown here is derived from an EMBL/GenBank/DDBJ whole genome shotgun (WGS) entry which is preliminary data.</text>
</comment>
<feature type="transmembrane region" description="Helical" evidence="6">
    <location>
        <begin position="217"/>
        <end position="238"/>
    </location>
</feature>
<dbReference type="AlphaFoldDB" id="A0A0P6WP65"/>
<accession>A0A0P6WP65</accession>
<feature type="domain" description="EamA" evidence="7">
    <location>
        <begin position="10"/>
        <end position="146"/>
    </location>
</feature>
<proteinExistence type="inferred from homology"/>
<evidence type="ECO:0000256" key="1">
    <source>
        <dbReference type="ARBA" id="ARBA00004141"/>
    </source>
</evidence>
<evidence type="ECO:0000313" key="9">
    <source>
        <dbReference type="Proteomes" id="UP000050430"/>
    </source>
</evidence>
<evidence type="ECO:0000256" key="2">
    <source>
        <dbReference type="ARBA" id="ARBA00007362"/>
    </source>
</evidence>
<feature type="transmembrane region" description="Helical" evidence="6">
    <location>
        <begin position="275"/>
        <end position="293"/>
    </location>
</feature>
<evidence type="ECO:0000313" key="8">
    <source>
        <dbReference type="EMBL" id="KPL71835.1"/>
    </source>
</evidence>
<evidence type="ECO:0000256" key="6">
    <source>
        <dbReference type="SAM" id="Phobius"/>
    </source>
</evidence>
<dbReference type="InterPro" id="IPR050638">
    <property type="entry name" value="AA-Vitamin_Transporters"/>
</dbReference>
<dbReference type="STRING" id="229920.ADM99_10445"/>
<sequence>MLTGVPSKRKAIILAAVVTTIWSTSWVLIKIGLKEIPALPFAAFRYTLASLILLPGLLRTPSRKVICSFGWKDWLVLAGLALLTYPLNQGGLFVALSYLPNTTVSLLQNFSPVFIALLGSWLLKEVVNGRQYLGMLILLAGALVFFLPLQSYNLSIPGLIASFVTMMANVFGSLYSRKLLRTGTYPVLVMTGICMSIGSIVMFVGSRAWEYIPKISLHLWGILLYLALVNTALAFMVWNTSLQRLTAFEANIINNTMLVQIALLSWIFLGDAISWKMAAGMALVMGGAVLVNLRNTT</sequence>
<dbReference type="PANTHER" id="PTHR32322:SF2">
    <property type="entry name" value="EAMA DOMAIN-CONTAINING PROTEIN"/>
    <property type="match status" value="1"/>
</dbReference>